<evidence type="ECO:0000259" key="9">
    <source>
        <dbReference type="PROSITE" id="PS50928"/>
    </source>
</evidence>
<comment type="caution">
    <text evidence="10">The sequence shown here is derived from an EMBL/GenBank/DDBJ whole genome shotgun (WGS) entry which is preliminary data.</text>
</comment>
<keyword evidence="3" id="KW-1003">Cell membrane</keyword>
<feature type="transmembrane region" description="Helical" evidence="7">
    <location>
        <begin position="126"/>
        <end position="147"/>
    </location>
</feature>
<reference evidence="10 11" key="1">
    <citation type="journal article" date="2019" name="Int. J. Syst. Evol. Microbiol.">
        <title>The Global Catalogue of Microorganisms (GCM) 10K type strain sequencing project: providing services to taxonomists for standard genome sequencing and annotation.</title>
        <authorList>
            <consortium name="The Broad Institute Genomics Platform"/>
            <consortium name="The Broad Institute Genome Sequencing Center for Infectious Disease"/>
            <person name="Wu L."/>
            <person name="Ma J."/>
        </authorList>
    </citation>
    <scope>NUCLEOTIDE SEQUENCE [LARGE SCALE GENOMIC DNA]</scope>
    <source>
        <strain evidence="10 11">JCM 16013</strain>
    </source>
</reference>
<keyword evidence="6 7" id="KW-0472">Membrane</keyword>
<comment type="subcellular location">
    <subcellularLocation>
        <location evidence="1 7">Cell membrane</location>
        <topology evidence="1 7">Multi-pass membrane protein</topology>
    </subcellularLocation>
</comment>
<dbReference type="InterPro" id="IPR050901">
    <property type="entry name" value="BP-dep_ABC_trans_perm"/>
</dbReference>
<evidence type="ECO:0000256" key="2">
    <source>
        <dbReference type="ARBA" id="ARBA00022448"/>
    </source>
</evidence>
<feature type="transmembrane region" description="Helical" evidence="7">
    <location>
        <begin position="95"/>
        <end position="119"/>
    </location>
</feature>
<dbReference type="PANTHER" id="PTHR32243">
    <property type="entry name" value="MALTOSE TRANSPORT SYSTEM PERMEASE-RELATED"/>
    <property type="match status" value="1"/>
</dbReference>
<protein>
    <submittedName>
        <fullName evidence="10">Carbohydrate ABC transporter permease</fullName>
    </submittedName>
</protein>
<evidence type="ECO:0000256" key="1">
    <source>
        <dbReference type="ARBA" id="ARBA00004651"/>
    </source>
</evidence>
<feature type="transmembrane region" description="Helical" evidence="7">
    <location>
        <begin position="30"/>
        <end position="51"/>
    </location>
</feature>
<evidence type="ECO:0000313" key="11">
    <source>
        <dbReference type="Proteomes" id="UP001499854"/>
    </source>
</evidence>
<evidence type="ECO:0000256" key="7">
    <source>
        <dbReference type="RuleBase" id="RU363032"/>
    </source>
</evidence>
<dbReference type="EMBL" id="BAAAQM010000016">
    <property type="protein sequence ID" value="GAA1970371.1"/>
    <property type="molecule type" value="Genomic_DNA"/>
</dbReference>
<feature type="transmembrane region" description="Helical" evidence="7">
    <location>
        <begin position="262"/>
        <end position="283"/>
    </location>
</feature>
<feature type="domain" description="ABC transmembrane type-1" evidence="9">
    <location>
        <begin position="91"/>
        <end position="283"/>
    </location>
</feature>
<feature type="transmembrane region" description="Helical" evidence="7">
    <location>
        <begin position="159"/>
        <end position="182"/>
    </location>
</feature>
<keyword evidence="11" id="KW-1185">Reference proteome</keyword>
<name>A0ABN2RJV9_9ACTN</name>
<evidence type="ECO:0000256" key="6">
    <source>
        <dbReference type="ARBA" id="ARBA00023136"/>
    </source>
</evidence>
<evidence type="ECO:0000256" key="3">
    <source>
        <dbReference type="ARBA" id="ARBA00022475"/>
    </source>
</evidence>
<feature type="region of interest" description="Disordered" evidence="8">
    <location>
        <begin position="1"/>
        <end position="27"/>
    </location>
</feature>
<gene>
    <name evidence="10" type="ORF">GCM10009838_31780</name>
</gene>
<proteinExistence type="inferred from homology"/>
<dbReference type="PANTHER" id="PTHR32243:SF18">
    <property type="entry name" value="INNER MEMBRANE ABC TRANSPORTER PERMEASE PROTEIN YCJP"/>
    <property type="match status" value="1"/>
</dbReference>
<dbReference type="PROSITE" id="PS50928">
    <property type="entry name" value="ABC_TM1"/>
    <property type="match status" value="1"/>
</dbReference>
<organism evidence="10 11">
    <name type="scientific">Catenulispora subtropica</name>
    <dbReference type="NCBI Taxonomy" id="450798"/>
    <lineage>
        <taxon>Bacteria</taxon>
        <taxon>Bacillati</taxon>
        <taxon>Actinomycetota</taxon>
        <taxon>Actinomycetes</taxon>
        <taxon>Catenulisporales</taxon>
        <taxon>Catenulisporaceae</taxon>
        <taxon>Catenulispora</taxon>
    </lineage>
</organism>
<feature type="transmembrane region" description="Helical" evidence="7">
    <location>
        <begin position="203"/>
        <end position="225"/>
    </location>
</feature>
<keyword evidence="4 7" id="KW-0812">Transmembrane</keyword>
<dbReference type="Pfam" id="PF00528">
    <property type="entry name" value="BPD_transp_1"/>
    <property type="match status" value="1"/>
</dbReference>
<dbReference type="SUPFAM" id="SSF161098">
    <property type="entry name" value="MetI-like"/>
    <property type="match status" value="1"/>
</dbReference>
<sequence>MTVSTGTGRRRAVAPAPRRSGAGRKKSKKALWNSAGILVFAIMGFPVYWMINTSLKKQNEWQNYTPHFIPEHPTLHNFTGAFHADNFLISLRNSFVITIGAVLISLVIGFFGALAIARFSFAGKKAVIFTVLLVQMVPLVVLVIPVTQTMQDLNLNDTLIGITITYLVFTVPYTVWTLRGFISNVPRELDEAAMVDGCSRWQTFVRIILPLTGPGLVATSVYGFIQAWNEFILITTINHDHRKQNMQAWLIDTAVGSRGTDWGVLMAGATITSIPVVILFLAIQKNLATGLTAGAVKG</sequence>
<keyword evidence="2 7" id="KW-0813">Transport</keyword>
<evidence type="ECO:0000256" key="4">
    <source>
        <dbReference type="ARBA" id="ARBA00022692"/>
    </source>
</evidence>
<evidence type="ECO:0000313" key="10">
    <source>
        <dbReference type="EMBL" id="GAA1970371.1"/>
    </source>
</evidence>
<keyword evidence="5 7" id="KW-1133">Transmembrane helix</keyword>
<comment type="similarity">
    <text evidence="7">Belongs to the binding-protein-dependent transport system permease family.</text>
</comment>
<evidence type="ECO:0000256" key="5">
    <source>
        <dbReference type="ARBA" id="ARBA00022989"/>
    </source>
</evidence>
<evidence type="ECO:0000256" key="8">
    <source>
        <dbReference type="SAM" id="MobiDB-lite"/>
    </source>
</evidence>
<dbReference type="InterPro" id="IPR035906">
    <property type="entry name" value="MetI-like_sf"/>
</dbReference>
<dbReference type="RefSeq" id="WP_344657789.1">
    <property type="nucleotide sequence ID" value="NZ_BAAAQM010000016.1"/>
</dbReference>
<dbReference type="Proteomes" id="UP001499854">
    <property type="component" value="Unassembled WGS sequence"/>
</dbReference>
<dbReference type="Gene3D" id="1.10.3720.10">
    <property type="entry name" value="MetI-like"/>
    <property type="match status" value="1"/>
</dbReference>
<dbReference type="InterPro" id="IPR000515">
    <property type="entry name" value="MetI-like"/>
</dbReference>
<accession>A0ABN2RJV9</accession>
<dbReference type="CDD" id="cd06261">
    <property type="entry name" value="TM_PBP2"/>
    <property type="match status" value="1"/>
</dbReference>